<feature type="region of interest" description="Disordered" evidence="1">
    <location>
        <begin position="69"/>
        <end position="88"/>
    </location>
</feature>
<name>A0A370DUJ7_9GAMM</name>
<proteinExistence type="predicted"/>
<evidence type="ECO:0000256" key="1">
    <source>
        <dbReference type="SAM" id="MobiDB-lite"/>
    </source>
</evidence>
<evidence type="ECO:0000313" key="3">
    <source>
        <dbReference type="EMBL" id="RDH88936.1"/>
    </source>
</evidence>
<evidence type="ECO:0000259" key="2">
    <source>
        <dbReference type="Pfam" id="PF05036"/>
    </source>
</evidence>
<dbReference type="Proteomes" id="UP000255508">
    <property type="component" value="Unassembled WGS sequence"/>
</dbReference>
<dbReference type="AlphaFoldDB" id="A0A370DUJ7"/>
<dbReference type="EMBL" id="QFXD01000241">
    <property type="protein sequence ID" value="RDH88936.1"/>
    <property type="molecule type" value="Genomic_DNA"/>
</dbReference>
<feature type="domain" description="SPOR" evidence="2">
    <location>
        <begin position="21"/>
        <end position="64"/>
    </location>
</feature>
<comment type="caution">
    <text evidence="3">The sequence shown here is derived from an EMBL/GenBank/DDBJ whole genome shotgun (WGS) entry which is preliminary data.</text>
</comment>
<organism evidence="3 4">
    <name type="scientific">endosymbiont of Lamellibrachia luymesi</name>
    <dbReference type="NCBI Taxonomy" id="2200907"/>
    <lineage>
        <taxon>Bacteria</taxon>
        <taxon>Pseudomonadati</taxon>
        <taxon>Pseudomonadota</taxon>
        <taxon>Gammaproteobacteria</taxon>
        <taxon>sulfur-oxidizing symbionts</taxon>
    </lineage>
</organism>
<reference evidence="3 4" key="1">
    <citation type="journal article" date="2018" name="ISME J.">
        <title>Endosymbiont genomes yield clues of tubeworm success.</title>
        <authorList>
            <person name="Li Y."/>
            <person name="Liles M.R."/>
            <person name="Halanych K.M."/>
        </authorList>
    </citation>
    <scope>NUCLEOTIDE SEQUENCE [LARGE SCALE GENOMIC DNA]</scope>
    <source>
        <strain evidence="3">A1422</strain>
    </source>
</reference>
<dbReference type="InterPro" id="IPR007730">
    <property type="entry name" value="SPOR-like_dom"/>
</dbReference>
<dbReference type="SUPFAM" id="SSF48452">
    <property type="entry name" value="TPR-like"/>
    <property type="match status" value="1"/>
</dbReference>
<protein>
    <recommendedName>
        <fullName evidence="2">SPOR domain-containing protein</fullName>
    </recommendedName>
</protein>
<dbReference type="InterPro" id="IPR011990">
    <property type="entry name" value="TPR-like_helical_dom_sf"/>
</dbReference>
<dbReference type="Gene3D" id="1.25.40.10">
    <property type="entry name" value="Tetratricopeptide repeat domain"/>
    <property type="match status" value="1"/>
</dbReference>
<accession>A0A370DUJ7</accession>
<sequence>MEAECRDSTGTGRLHRAADRQLYTAQTEVNDQQWYRLRLGFFRSAAEAERFKREIRHFYPNSWVDRASAEEKSRIQRDTGAPPEAGEAPLMLPKQEVKPVPERLARMMEKAREIMTAQDYPKAIRMLTAILEEPDNLFAKEALELLGLARERNGQIAHAKAEYRRYLEQYPEGPDSVRVNQRLVGLISAAEQPKEKLREPPRAIAAEREAEWEIFGSFFQSYQRDGIESDFVDDDESVTRSQVNNSIDLSVRRSSADVDMRLQLNGSYDIDLLDSGSGNEEALSDAFFEVERRAEGVVGRFGRQRFRSSGILNRFDGGVIGYQFSEDIRLNVYSGIPVEKSSDVFIRDDKWFVGGNAELASLFYDIDITLFAIEQRVDHLVDRRAVGGEARYFDDQRSFFGLVDYDIFHNRLTTFLAQTNWTLNSDTQLYFNYDYRTSPILTTFNALQGQTLETIEELGQTFTDDEIYALAEDRSARSHVVSLGGTRSLAEDFQLSGDLTISNVGDTPASGGVEATPSTGNEFFYTL</sequence>
<evidence type="ECO:0000313" key="4">
    <source>
        <dbReference type="Proteomes" id="UP000255508"/>
    </source>
</evidence>
<dbReference type="GO" id="GO:0042834">
    <property type="term" value="F:peptidoglycan binding"/>
    <property type="evidence" value="ECO:0007669"/>
    <property type="project" value="InterPro"/>
</dbReference>
<dbReference type="Pfam" id="PF05036">
    <property type="entry name" value="SPOR"/>
    <property type="match status" value="1"/>
</dbReference>
<gene>
    <name evidence="3" type="ORF">DIZ79_13875</name>
</gene>